<evidence type="ECO:0000256" key="1">
    <source>
        <dbReference type="SAM" id="MobiDB-lite"/>
    </source>
</evidence>
<evidence type="ECO:0000313" key="2">
    <source>
        <dbReference type="EMBL" id="KAF2488514.1"/>
    </source>
</evidence>
<organism evidence="2 3">
    <name type="scientific">Lophium mytilinum</name>
    <dbReference type="NCBI Taxonomy" id="390894"/>
    <lineage>
        <taxon>Eukaryota</taxon>
        <taxon>Fungi</taxon>
        <taxon>Dikarya</taxon>
        <taxon>Ascomycota</taxon>
        <taxon>Pezizomycotina</taxon>
        <taxon>Dothideomycetes</taxon>
        <taxon>Pleosporomycetidae</taxon>
        <taxon>Mytilinidiales</taxon>
        <taxon>Mytilinidiaceae</taxon>
        <taxon>Lophium</taxon>
    </lineage>
</organism>
<gene>
    <name evidence="2" type="ORF">BU16DRAFT_568389</name>
</gene>
<sequence>MEATPAVSQSEVCPHPDYSGEQNKTSLASDISELPEQHPENPQSALRFHIPPLRCHTPAPTPYLASFCPKVMPKPVDIAKFKFRVLARHPGLSIYMGLHGSTPSSLYAWLKRYDEEFPEYGYIMASVFFRGLHEPKVARLLVEVTLLISTAHQDDRMRVVIEEQREKWARQAEDEMRITWAFSRYSSFRGAYNELYMGPERGEKRVTILDADHEKNTGVED</sequence>
<evidence type="ECO:0000313" key="3">
    <source>
        <dbReference type="Proteomes" id="UP000799750"/>
    </source>
</evidence>
<dbReference type="AlphaFoldDB" id="A0A6A6Q933"/>
<feature type="compositionally biased region" description="Polar residues" evidence="1">
    <location>
        <begin position="1"/>
        <end position="11"/>
    </location>
</feature>
<reference evidence="2" key="1">
    <citation type="journal article" date="2020" name="Stud. Mycol.">
        <title>101 Dothideomycetes genomes: a test case for predicting lifestyles and emergence of pathogens.</title>
        <authorList>
            <person name="Haridas S."/>
            <person name="Albert R."/>
            <person name="Binder M."/>
            <person name="Bloem J."/>
            <person name="Labutti K."/>
            <person name="Salamov A."/>
            <person name="Andreopoulos B."/>
            <person name="Baker S."/>
            <person name="Barry K."/>
            <person name="Bills G."/>
            <person name="Bluhm B."/>
            <person name="Cannon C."/>
            <person name="Castanera R."/>
            <person name="Culley D."/>
            <person name="Daum C."/>
            <person name="Ezra D."/>
            <person name="Gonzalez J."/>
            <person name="Henrissat B."/>
            <person name="Kuo A."/>
            <person name="Liang C."/>
            <person name="Lipzen A."/>
            <person name="Lutzoni F."/>
            <person name="Magnuson J."/>
            <person name="Mondo S."/>
            <person name="Nolan M."/>
            <person name="Ohm R."/>
            <person name="Pangilinan J."/>
            <person name="Park H.-J."/>
            <person name="Ramirez L."/>
            <person name="Alfaro M."/>
            <person name="Sun H."/>
            <person name="Tritt A."/>
            <person name="Yoshinaga Y."/>
            <person name="Zwiers L.-H."/>
            <person name="Turgeon B."/>
            <person name="Goodwin S."/>
            <person name="Spatafora J."/>
            <person name="Crous P."/>
            <person name="Grigoriev I."/>
        </authorList>
    </citation>
    <scope>NUCLEOTIDE SEQUENCE</scope>
    <source>
        <strain evidence="2">CBS 269.34</strain>
    </source>
</reference>
<feature type="compositionally biased region" description="Polar residues" evidence="1">
    <location>
        <begin position="20"/>
        <end position="29"/>
    </location>
</feature>
<protein>
    <submittedName>
        <fullName evidence="2">Uncharacterized protein</fullName>
    </submittedName>
</protein>
<proteinExistence type="predicted"/>
<keyword evidence="3" id="KW-1185">Reference proteome</keyword>
<dbReference type="EMBL" id="MU004203">
    <property type="protein sequence ID" value="KAF2488514.1"/>
    <property type="molecule type" value="Genomic_DNA"/>
</dbReference>
<dbReference type="OrthoDB" id="10542490at2759"/>
<feature type="region of interest" description="Disordered" evidence="1">
    <location>
        <begin position="1"/>
        <end position="43"/>
    </location>
</feature>
<name>A0A6A6Q933_9PEZI</name>
<dbReference type="Proteomes" id="UP000799750">
    <property type="component" value="Unassembled WGS sequence"/>
</dbReference>
<accession>A0A6A6Q933</accession>